<gene>
    <name evidence="1" type="ordered locus">VIBHAR_07103</name>
</gene>
<reference evidence="1 2" key="1">
    <citation type="submission" date="2007-08" db="EMBL/GenBank/DDBJ databases">
        <authorList>
            <consortium name="The Vibrio harveyi Genome Sequencing Project"/>
            <person name="Bassler B."/>
            <person name="Clifton S.W."/>
            <person name="Fulton L."/>
            <person name="Delehaunty K."/>
            <person name="Fronick C."/>
            <person name="Harrison M."/>
            <person name="Markivic C."/>
            <person name="Fulton R."/>
            <person name="Tin-Wollam A.-M."/>
            <person name="Shah N."/>
            <person name="Pepin K."/>
            <person name="Nash W."/>
            <person name="Thiruvilangam P."/>
            <person name="Bhonagiri V."/>
            <person name="Waters C."/>
            <person name="Tu K.C."/>
            <person name="Irgon J."/>
            <person name="Wilson R.K."/>
        </authorList>
    </citation>
    <scope>NUCLEOTIDE SEQUENCE [LARGE SCALE GENOMIC DNA]</scope>
    <source>
        <strain evidence="2">ATCC BAA-1116 / BB120</strain>
    </source>
</reference>
<organism evidence="1 2">
    <name type="scientific">Vibrio campbellii (strain ATCC BAA-1116)</name>
    <dbReference type="NCBI Taxonomy" id="2902295"/>
    <lineage>
        <taxon>Bacteria</taxon>
        <taxon>Pseudomonadati</taxon>
        <taxon>Pseudomonadota</taxon>
        <taxon>Gammaproteobacteria</taxon>
        <taxon>Vibrionales</taxon>
        <taxon>Vibrionaceae</taxon>
        <taxon>Vibrio</taxon>
    </lineage>
</organism>
<proteinExistence type="predicted"/>
<dbReference type="AlphaFoldDB" id="A7N7L9"/>
<dbReference type="Proteomes" id="UP000008152">
    <property type="component" value="Chromosome II"/>
</dbReference>
<evidence type="ECO:0000313" key="2">
    <source>
        <dbReference type="Proteomes" id="UP000008152"/>
    </source>
</evidence>
<name>A7N7L9_VIBC1</name>
<evidence type="ECO:0000313" key="1">
    <source>
        <dbReference type="EMBL" id="ABU74975.1"/>
    </source>
</evidence>
<sequence>MWDVSGHICDDFFSSEQSYTLTIVVMKWAKNKSFGEESGLCWHLGFTSRIGCTRHQDLVRSGINVS</sequence>
<accession>A7N7L9</accession>
<dbReference type="KEGG" id="vha:VIBHAR_07103"/>
<dbReference type="EMBL" id="CP000790">
    <property type="protein sequence ID" value="ABU74975.1"/>
    <property type="molecule type" value="Genomic_DNA"/>
</dbReference>
<protein>
    <submittedName>
        <fullName evidence="1">Uncharacterized protein</fullName>
    </submittedName>
</protein>